<organism evidence="1 2">
    <name type="scientific">Coraliomargarita algicola</name>
    <dbReference type="NCBI Taxonomy" id="3092156"/>
    <lineage>
        <taxon>Bacteria</taxon>
        <taxon>Pseudomonadati</taxon>
        <taxon>Verrucomicrobiota</taxon>
        <taxon>Opitutia</taxon>
        <taxon>Puniceicoccales</taxon>
        <taxon>Coraliomargaritaceae</taxon>
        <taxon>Coraliomargarita</taxon>
    </lineage>
</organism>
<gene>
    <name evidence="1" type="ORF">SH580_16890</name>
</gene>
<dbReference type="RefSeq" id="WP_319831997.1">
    <property type="nucleotide sequence ID" value="NZ_CP138858.1"/>
</dbReference>
<evidence type="ECO:0008006" key="3">
    <source>
        <dbReference type="Google" id="ProtNLM"/>
    </source>
</evidence>
<accession>A0ABZ0RI04</accession>
<keyword evidence="2" id="KW-1185">Reference proteome</keyword>
<dbReference type="Proteomes" id="UP001324993">
    <property type="component" value="Chromosome"/>
</dbReference>
<sequence>MNTLNSSICFSRFSLAGMISVIFGISALPSFVHAELLDSWTQYSGSVSSGLNTASPVLGNGNADSESADSQTIYASSSMSYTLADVGDTVTLSAGVTFTGMVSPQSDQFRFGFYDVNGQPGATGWLGYYATNSGTSTGPTYSRLWERDNPNTGSFGSGAGASLLAWVNASPSNTAFESGTYSFSLSATRVESGLDLSWSMIGTGLIYSLSGTVVDTTPESYVFDRVGFFTGGGLNADQVAFLDVDLTFSAIPEPASTNFLLMIAAGLFTVGARHHKMFSDA</sequence>
<proteinExistence type="predicted"/>
<evidence type="ECO:0000313" key="2">
    <source>
        <dbReference type="Proteomes" id="UP001324993"/>
    </source>
</evidence>
<protein>
    <recommendedName>
        <fullName evidence="3">PEP-CTERM protein-sorting domain-containing protein</fullName>
    </recommendedName>
</protein>
<dbReference type="EMBL" id="CP138858">
    <property type="protein sequence ID" value="WPJ95103.1"/>
    <property type="molecule type" value="Genomic_DNA"/>
</dbReference>
<evidence type="ECO:0000313" key="1">
    <source>
        <dbReference type="EMBL" id="WPJ95103.1"/>
    </source>
</evidence>
<name>A0ABZ0RI04_9BACT</name>
<reference evidence="1 2" key="1">
    <citation type="submission" date="2023-11" db="EMBL/GenBank/DDBJ databases">
        <title>Coraliomargarita sp. nov., isolated from marine algae.</title>
        <authorList>
            <person name="Lee J.K."/>
            <person name="Baek J.H."/>
            <person name="Kim J.M."/>
            <person name="Choi D.G."/>
            <person name="Jeon C.O."/>
        </authorList>
    </citation>
    <scope>NUCLEOTIDE SEQUENCE [LARGE SCALE GENOMIC DNA]</scope>
    <source>
        <strain evidence="1 2">J2-16</strain>
    </source>
</reference>